<evidence type="ECO:0000313" key="2">
    <source>
        <dbReference type="EMBL" id="QQP57310.1"/>
    </source>
</evidence>
<proteinExistence type="predicted"/>
<gene>
    <name evidence="2" type="ORF">FKW44_002243</name>
    <name evidence="1" type="ORF">FKW44_008339</name>
</gene>
<organism evidence="2 3">
    <name type="scientific">Caligus rogercresseyi</name>
    <name type="common">Sea louse</name>
    <dbReference type="NCBI Taxonomy" id="217165"/>
    <lineage>
        <taxon>Eukaryota</taxon>
        <taxon>Metazoa</taxon>
        <taxon>Ecdysozoa</taxon>
        <taxon>Arthropoda</taxon>
        <taxon>Crustacea</taxon>
        <taxon>Multicrustacea</taxon>
        <taxon>Hexanauplia</taxon>
        <taxon>Copepoda</taxon>
        <taxon>Siphonostomatoida</taxon>
        <taxon>Caligidae</taxon>
        <taxon>Caligus</taxon>
    </lineage>
</organism>
<dbReference type="EMBL" id="CP045891">
    <property type="protein sequence ID" value="QQP57310.1"/>
    <property type="molecule type" value="Genomic_DNA"/>
</dbReference>
<dbReference type="Proteomes" id="UP000595437">
    <property type="component" value="Chromosome 5"/>
</dbReference>
<reference evidence="2" key="2">
    <citation type="journal article" name="Sci. Data">
        <title>Chromosome-scale genome assembly of the sea louse Caligus rogercresseyi by SMRT sequencing and Hi-C analysis.</title>
        <authorList>
            <person name="Gallardo-Escarate C."/>
            <person name="Valenzuela-Munoz V."/>
            <person name="Nunez-Acuna G."/>
            <person name="Valenzuela-Miranda D."/>
            <person name="Goncalves A.T."/>
            <person name="Escobar-Sepulveda H."/>
            <person name="Liachko I."/>
            <person name="Nelson B."/>
            <person name="Roberts S."/>
            <person name="Warren W."/>
        </authorList>
    </citation>
    <scope>NUCLEOTIDE SEQUENCE</scope>
    <source>
        <tissue evidence="2">Whole tissue</tissue>
    </source>
</reference>
<dbReference type="Proteomes" id="UP000595437">
    <property type="component" value="Chromosome 2"/>
</dbReference>
<dbReference type="AlphaFoldDB" id="A0A7T8KK65"/>
<evidence type="ECO:0000313" key="1">
    <source>
        <dbReference type="EMBL" id="QQP55217.1"/>
    </source>
</evidence>
<dbReference type="OrthoDB" id="8063408at2759"/>
<dbReference type="EMBL" id="CP045894">
    <property type="protein sequence ID" value="QQP55217.1"/>
    <property type="molecule type" value="Genomic_DNA"/>
</dbReference>
<accession>A0A7T8KK65</accession>
<evidence type="ECO:0000313" key="3">
    <source>
        <dbReference type="Proteomes" id="UP000595437"/>
    </source>
</evidence>
<sequence>MQKIQRACTETLRRWTNGKKSLNFGIPMVCKEPTNHITDCYFCAIDLSGMNRKKRDSLKYPDVLSARRPVAHSEEIPVPIFEELPNISDEDASSFEDLKKKKWFLKMILHIHFPKRN</sequence>
<name>A0A7T8KK65_CALRO</name>
<protein>
    <submittedName>
        <fullName evidence="2">Uncharacterized protein</fullName>
    </submittedName>
</protein>
<reference evidence="3" key="1">
    <citation type="submission" date="2021-01" db="EMBL/GenBank/DDBJ databases">
        <title>Caligus Genome Assembly.</title>
        <authorList>
            <person name="Gallardo-Escarate C."/>
        </authorList>
    </citation>
    <scope>NUCLEOTIDE SEQUENCE [LARGE SCALE GENOMIC DNA]</scope>
</reference>
<keyword evidence="3" id="KW-1185">Reference proteome</keyword>